<name>A0AAW1UUK9_9CUCU</name>
<protein>
    <recommendedName>
        <fullName evidence="11">Ionotropic receptor</fullName>
    </recommendedName>
</protein>
<keyword evidence="6" id="KW-0675">Receptor</keyword>
<comment type="caution">
    <text evidence="9">The sequence shown here is derived from an EMBL/GenBank/DDBJ whole genome shotgun (WGS) entry which is preliminary data.</text>
</comment>
<reference evidence="9 10" key="1">
    <citation type="submission" date="2023-03" db="EMBL/GenBank/DDBJ databases">
        <title>Genome insight into feeding habits of ladybird beetles.</title>
        <authorList>
            <person name="Li H.-S."/>
            <person name="Huang Y.-H."/>
            <person name="Pang H."/>
        </authorList>
    </citation>
    <scope>NUCLEOTIDE SEQUENCE [LARGE SCALE GENOMIC DNA]</scope>
    <source>
        <strain evidence="9">SYSU_2023b</strain>
        <tissue evidence="9">Whole body</tissue>
    </source>
</reference>
<dbReference type="AlphaFoldDB" id="A0AAW1UUK9"/>
<accession>A0AAW1UUK9</accession>
<evidence type="ECO:0000313" key="10">
    <source>
        <dbReference type="Proteomes" id="UP001431783"/>
    </source>
</evidence>
<dbReference type="EMBL" id="JARQZJ010000092">
    <property type="protein sequence ID" value="KAK9884178.1"/>
    <property type="molecule type" value="Genomic_DNA"/>
</dbReference>
<feature type="transmembrane region" description="Helical" evidence="8">
    <location>
        <begin position="240"/>
        <end position="268"/>
    </location>
</feature>
<evidence type="ECO:0000256" key="2">
    <source>
        <dbReference type="ARBA" id="ARBA00022475"/>
    </source>
</evidence>
<dbReference type="Proteomes" id="UP001431783">
    <property type="component" value="Unassembled WGS sequence"/>
</dbReference>
<feature type="transmembrane region" description="Helical" evidence="8">
    <location>
        <begin position="483"/>
        <end position="504"/>
    </location>
</feature>
<keyword evidence="4 8" id="KW-1133">Transmembrane helix</keyword>
<gene>
    <name evidence="9" type="ORF">WA026_005133</name>
</gene>
<dbReference type="SUPFAM" id="SSF53850">
    <property type="entry name" value="Periplasmic binding protein-like II"/>
    <property type="match status" value="1"/>
</dbReference>
<keyword evidence="7" id="KW-0325">Glycoprotein</keyword>
<keyword evidence="10" id="KW-1185">Reference proteome</keyword>
<evidence type="ECO:0000256" key="8">
    <source>
        <dbReference type="SAM" id="Phobius"/>
    </source>
</evidence>
<keyword evidence="2" id="KW-1003">Cell membrane</keyword>
<dbReference type="GO" id="GO:0005886">
    <property type="term" value="C:plasma membrane"/>
    <property type="evidence" value="ECO:0007669"/>
    <property type="project" value="UniProtKB-SubCell"/>
</dbReference>
<proteinExistence type="predicted"/>
<evidence type="ECO:0000256" key="7">
    <source>
        <dbReference type="ARBA" id="ARBA00023180"/>
    </source>
</evidence>
<keyword evidence="3 8" id="KW-0812">Transmembrane</keyword>
<keyword evidence="5 8" id="KW-0472">Membrane</keyword>
<sequence length="515" mass="60685">MEIGGDNLSTVFITGTYEVDYPSLRANNIEFIHDLNFNIRLDYKHSFRVLLINHNEMNPDPLTYLGKLRNIWFLNITAEYIFISQNISLDLIEATEFFGLKHVIFLQPYSELISRLNEKQNLEIIGNFTDNLQTLNTSNYLIEYTYSSYWKNSNITICYRLNCENCLDGPEYKLFEIIFSFLNIKRKYSLLTQQNSTLCDVIYGRVISANYQNYHQYTVPYLDDHTWWFVPLTDPKNNGWFFFKIFSVMLWTLVLLSTAAISLLWLVIHISTSRKCGFTNVFQKTINIFSLAIEQSINLNTAKTSETILSTLVIFLTFMMNTVYKIKLLQVLIGKEYDYSINSLYDMIDRGMILGYPSSDFSPKAMQQMKTKTRACVNSFECLKRAALHHEFGVLVHGNDEKRYRRYLINENGKYLLRKLTPAFFNSKYVAMLYKGHPFYHVLNRYLTYLIEHGFVKHVNTDSDINYELELDNEVLNMDHFRILFALWLIMIILSTLVFIKEYLQVELSKKLKKF</sequence>
<evidence type="ECO:0008006" key="11">
    <source>
        <dbReference type="Google" id="ProtNLM"/>
    </source>
</evidence>
<dbReference type="InterPro" id="IPR052192">
    <property type="entry name" value="Insect_Ionotropic_Sensory_Rcpt"/>
</dbReference>
<dbReference type="PANTHER" id="PTHR42643">
    <property type="entry name" value="IONOTROPIC RECEPTOR 20A-RELATED"/>
    <property type="match status" value="1"/>
</dbReference>
<dbReference type="PANTHER" id="PTHR42643:SF30">
    <property type="entry name" value="IONOTROPIC RECEPTOR 40A-RELATED"/>
    <property type="match status" value="1"/>
</dbReference>
<organism evidence="9 10">
    <name type="scientific">Henosepilachna vigintioctopunctata</name>
    <dbReference type="NCBI Taxonomy" id="420089"/>
    <lineage>
        <taxon>Eukaryota</taxon>
        <taxon>Metazoa</taxon>
        <taxon>Ecdysozoa</taxon>
        <taxon>Arthropoda</taxon>
        <taxon>Hexapoda</taxon>
        <taxon>Insecta</taxon>
        <taxon>Pterygota</taxon>
        <taxon>Neoptera</taxon>
        <taxon>Endopterygota</taxon>
        <taxon>Coleoptera</taxon>
        <taxon>Polyphaga</taxon>
        <taxon>Cucujiformia</taxon>
        <taxon>Coccinelloidea</taxon>
        <taxon>Coccinellidae</taxon>
        <taxon>Epilachninae</taxon>
        <taxon>Epilachnini</taxon>
        <taxon>Henosepilachna</taxon>
    </lineage>
</organism>
<evidence type="ECO:0000256" key="1">
    <source>
        <dbReference type="ARBA" id="ARBA00004651"/>
    </source>
</evidence>
<evidence type="ECO:0000256" key="3">
    <source>
        <dbReference type="ARBA" id="ARBA00022692"/>
    </source>
</evidence>
<evidence type="ECO:0000256" key="5">
    <source>
        <dbReference type="ARBA" id="ARBA00023136"/>
    </source>
</evidence>
<evidence type="ECO:0000313" key="9">
    <source>
        <dbReference type="EMBL" id="KAK9884178.1"/>
    </source>
</evidence>
<comment type="subcellular location">
    <subcellularLocation>
        <location evidence="1">Cell membrane</location>
        <topology evidence="1">Multi-pass membrane protein</topology>
    </subcellularLocation>
</comment>
<evidence type="ECO:0000256" key="6">
    <source>
        <dbReference type="ARBA" id="ARBA00023170"/>
    </source>
</evidence>
<evidence type="ECO:0000256" key="4">
    <source>
        <dbReference type="ARBA" id="ARBA00022989"/>
    </source>
</evidence>